<evidence type="ECO:0000313" key="5">
    <source>
        <dbReference type="Proteomes" id="UP000594454"/>
    </source>
</evidence>
<evidence type="ECO:0000313" key="4">
    <source>
        <dbReference type="EMBL" id="CAD7077543.1"/>
    </source>
</evidence>
<dbReference type="GO" id="GO:0010890">
    <property type="term" value="P:positive regulation of triglyceride storage"/>
    <property type="evidence" value="ECO:0007669"/>
    <property type="project" value="TreeGrafter"/>
</dbReference>
<comment type="similarity">
    <text evidence="2">Belongs to the perilipin family.</text>
</comment>
<comment type="subcellular location">
    <subcellularLocation>
        <location evidence="1">Lipid droplet</location>
    </subcellularLocation>
</comment>
<reference evidence="4 5" key="1">
    <citation type="submission" date="2020-11" db="EMBL/GenBank/DDBJ databases">
        <authorList>
            <person name="Wallbank WR R."/>
            <person name="Pardo Diaz C."/>
            <person name="Kozak K."/>
            <person name="Martin S."/>
            <person name="Jiggins C."/>
            <person name="Moest M."/>
            <person name="Warren A I."/>
            <person name="Generalovic N T."/>
            <person name="Byers J.R.P. K."/>
            <person name="Montejo-Kovacevich G."/>
            <person name="Yen C E."/>
        </authorList>
    </citation>
    <scope>NUCLEOTIDE SEQUENCE [LARGE SCALE GENOMIC DNA]</scope>
</reference>
<dbReference type="AlphaFoldDB" id="A0A7R8UB58"/>
<proteinExistence type="inferred from homology"/>
<organism evidence="4 5">
    <name type="scientific">Hermetia illucens</name>
    <name type="common">Black soldier fly</name>
    <dbReference type="NCBI Taxonomy" id="343691"/>
    <lineage>
        <taxon>Eukaryota</taxon>
        <taxon>Metazoa</taxon>
        <taxon>Ecdysozoa</taxon>
        <taxon>Arthropoda</taxon>
        <taxon>Hexapoda</taxon>
        <taxon>Insecta</taxon>
        <taxon>Pterygota</taxon>
        <taxon>Neoptera</taxon>
        <taxon>Endopterygota</taxon>
        <taxon>Diptera</taxon>
        <taxon>Brachycera</taxon>
        <taxon>Stratiomyomorpha</taxon>
        <taxon>Stratiomyidae</taxon>
        <taxon>Hermetiinae</taxon>
        <taxon>Hermetia</taxon>
    </lineage>
</organism>
<evidence type="ECO:0008006" key="6">
    <source>
        <dbReference type="Google" id="ProtNLM"/>
    </source>
</evidence>
<dbReference type="FunCoup" id="A0A7R8UB58">
    <property type="interactions" value="1"/>
</dbReference>
<dbReference type="GO" id="GO:0019915">
    <property type="term" value="P:lipid storage"/>
    <property type="evidence" value="ECO:0007669"/>
    <property type="project" value="TreeGrafter"/>
</dbReference>
<keyword evidence="5" id="KW-1185">Reference proteome</keyword>
<name>A0A7R8UB58_HERIL</name>
<dbReference type="GO" id="GO:0005811">
    <property type="term" value="C:lipid droplet"/>
    <property type="evidence" value="ECO:0007669"/>
    <property type="project" value="UniProtKB-SubCell"/>
</dbReference>
<dbReference type="EMBL" id="LR899009">
    <property type="protein sequence ID" value="CAD7077543.1"/>
    <property type="molecule type" value="Genomic_DNA"/>
</dbReference>
<gene>
    <name evidence="4" type="ORF">HERILL_LOCUS882</name>
</gene>
<dbReference type="InParanoid" id="A0A7R8UB58"/>
<keyword evidence="3" id="KW-0551">Lipid droplet</keyword>
<evidence type="ECO:0000256" key="2">
    <source>
        <dbReference type="ARBA" id="ARBA00006311"/>
    </source>
</evidence>
<accession>A0A7R8UB58</accession>
<evidence type="ECO:0000256" key="1">
    <source>
        <dbReference type="ARBA" id="ARBA00004502"/>
    </source>
</evidence>
<dbReference type="Pfam" id="PF03036">
    <property type="entry name" value="Perilipin"/>
    <property type="match status" value="1"/>
</dbReference>
<dbReference type="PANTHER" id="PTHR14024">
    <property type="entry name" value="PERILIPIN"/>
    <property type="match status" value="1"/>
</dbReference>
<dbReference type="InterPro" id="IPR004279">
    <property type="entry name" value="Perilipin"/>
</dbReference>
<dbReference type="OMA" id="GQCNPKT"/>
<dbReference type="OrthoDB" id="376826at2759"/>
<sequence length="398" mass="45201">MVKQQIKRQNSGLHMEAVTRFGNIPIIETGFKAAEDAYTRIKSSNRLFNWYLDTAEAALLATVESFLPAIRLFEGPLRRIDKIMCKSLDLVEQRVPAVYLPPQMMYWNTKEYMSDRLVKPVLKRADSVKQLGSAVLELPITEFAADRIDGAITVADKYVDKYLPVEGNADQVDGNLGSEPNEKDKAAIKAIYHGTRFSRKLKRRLTARTILEARALKKQGKEAIHVLLYAAELIVKDPKQALQKARELWAYLSADEPENQARPQTLEQLLVLLTRESARRVVHLLNYTTAVAASIPRTVNNTTNELIHQAIYVSDVLIKMAHLEKAKVWTAEEIRLVAAYITRAFNEMQVYGNNTLERLVVFLSGRIEAEKITTNSSRRRIHARTNNNPMQNNLNGVY</sequence>
<evidence type="ECO:0000256" key="3">
    <source>
        <dbReference type="ARBA" id="ARBA00022677"/>
    </source>
</evidence>
<protein>
    <recommendedName>
        <fullName evidence="6">Lipid storage droplets surface-binding protein 1</fullName>
    </recommendedName>
</protein>
<dbReference type="PANTHER" id="PTHR14024:SF49">
    <property type="entry name" value="LIPID STORAGE DROPLETS SURFACE-BINDING PROTEIN 1"/>
    <property type="match status" value="1"/>
</dbReference>
<dbReference type="GO" id="GO:0005829">
    <property type="term" value="C:cytosol"/>
    <property type="evidence" value="ECO:0007669"/>
    <property type="project" value="TreeGrafter"/>
</dbReference>
<dbReference type="Proteomes" id="UP000594454">
    <property type="component" value="Chromosome 1"/>
</dbReference>